<dbReference type="AlphaFoldDB" id="A0A7Z7VWE5"/>
<dbReference type="Proteomes" id="UP000264146">
    <property type="component" value="Chromosome"/>
</dbReference>
<dbReference type="EMBL" id="UHEF01000001">
    <property type="protein sequence ID" value="SUM86813.1"/>
    <property type="molecule type" value="Genomic_DNA"/>
</dbReference>
<dbReference type="EMBL" id="LR962863">
    <property type="protein sequence ID" value="CAD7358811.1"/>
    <property type="molecule type" value="Genomic_DNA"/>
</dbReference>
<protein>
    <submittedName>
        <fullName evidence="2">Uncharacterized protein</fullName>
    </submittedName>
</protein>
<organism evidence="2">
    <name type="scientific">Staphylococcus schleiferi</name>
    <dbReference type="NCBI Taxonomy" id="1295"/>
    <lineage>
        <taxon>Bacteria</taxon>
        <taxon>Bacillati</taxon>
        <taxon>Bacillota</taxon>
        <taxon>Bacilli</taxon>
        <taxon>Bacillales</taxon>
        <taxon>Staphylococcaceae</taxon>
        <taxon>Staphylococcus</taxon>
    </lineage>
</organism>
<name>A0A7Z7VWE5_STASC</name>
<evidence type="ECO:0000313" key="1">
    <source>
        <dbReference type="EMBL" id="CAD7358811.1"/>
    </source>
</evidence>
<evidence type="ECO:0000313" key="3">
    <source>
        <dbReference type="Proteomes" id="UP000264146"/>
    </source>
</evidence>
<reference evidence="1 3" key="2">
    <citation type="submission" date="2020-11" db="EMBL/GenBank/DDBJ databases">
        <authorList>
            <consortium name="Pathogen Informatics"/>
        </authorList>
    </citation>
    <scope>NUCLEOTIDE SEQUENCE [LARGE SCALE GENOMIC DNA]</scope>
    <source>
        <strain evidence="1 3">NCTC12218</strain>
    </source>
</reference>
<dbReference type="RefSeq" id="WP_016426102.1">
    <property type="nucleotide sequence ID" value="NZ_CABKRV010000002.1"/>
</dbReference>
<proteinExistence type="predicted"/>
<dbReference type="GeneID" id="93789141"/>
<gene>
    <name evidence="2" type="ORF">NCTC12218_00395</name>
</gene>
<sequence>MKQKGFEQLLEEMHVKVTQLEQPIEVIETMLTLDGKIPLEIARQSLNFEQWAIYQHLAHATCVFTDEQPSNPKQAISFGMSAYGRLHLGPSFTDDYTKVWGYFSLTPEAMSEIEQLTTRLQSEEMLRYQSEVVPFFRHLQPQDVLRVIDAIKEKVDFMAPVLLYYNGHTYTTFYHYNNLLKSLEGDTARFLLDDLAEKNKGTWTRDERIFIFNLYTLLQSGPPARGEEVNGVHFSLHYLSQYLEEKLAIYHEMTDTPSKPIPKSLLAKARLICQLREKVAENYVIYRKINGLNLHKQEQFLNKQKVGLYHDEAMENELAQILRMSSEETYQDAFINYIAQHPDITVIQTLLEKMVGYAIRATDSDVGMTRGFRQPWMYNDALKHHQLETIFEWKQQFYFCCAIPSDKMKQAFLNQGQKLAGILTAISKRMEYNSWHYTPGNFLNERHRIQRHYYFPPVMSDITEWSNQHHQGHVYANVKHAIRCPGTILCLPYTLNAYYDLRLMKTSGVMYSEIDLMKALYYKEVVGALYQAWFDYCREHQSQLDMTAYDRKWYQQQYTKI</sequence>
<accession>A0A7Z7VWE5</accession>
<evidence type="ECO:0000313" key="2">
    <source>
        <dbReference type="EMBL" id="SUM86813.1"/>
    </source>
</evidence>
<reference evidence="2" key="1">
    <citation type="submission" date="2018-06" db="EMBL/GenBank/DDBJ databases">
        <authorList>
            <consortium name="Pathogen Informatics"/>
            <person name="Doyle S."/>
        </authorList>
    </citation>
    <scope>NUCLEOTIDE SEQUENCE [LARGE SCALE GENOMIC DNA]</scope>
    <source>
        <strain evidence="2">NCTC12218</strain>
    </source>
</reference>